<dbReference type="Pfam" id="PF00887">
    <property type="entry name" value="ACBP"/>
    <property type="match status" value="1"/>
</dbReference>
<keyword evidence="2" id="KW-0446">Lipid-binding</keyword>
<dbReference type="InterPro" id="IPR035984">
    <property type="entry name" value="Acyl-CoA-binding_sf"/>
</dbReference>
<name>A0A238FCZ3_9BASI</name>
<dbReference type="GO" id="GO:0000062">
    <property type="term" value="F:fatty-acyl-CoA binding"/>
    <property type="evidence" value="ECO:0007669"/>
    <property type="project" value="InterPro"/>
</dbReference>
<comment type="similarity">
    <text evidence="1">Belongs to the ACBP family.</text>
</comment>
<accession>A0A238FCZ3</accession>
<evidence type="ECO:0000313" key="5">
    <source>
        <dbReference type="EMBL" id="SCV69008.1"/>
    </source>
</evidence>
<gene>
    <name evidence="5" type="ORF">BQ2448_2028</name>
</gene>
<feature type="chain" id="PRO_5012692210" evidence="3">
    <location>
        <begin position="20"/>
        <end position="169"/>
    </location>
</feature>
<dbReference type="PANTHER" id="PTHR23310">
    <property type="entry name" value="ACYL-COA-BINDING PROTEIN, ACBP"/>
    <property type="match status" value="1"/>
</dbReference>
<dbReference type="InterPro" id="IPR000582">
    <property type="entry name" value="Acyl-CoA-binding_protein"/>
</dbReference>
<evidence type="ECO:0000313" key="6">
    <source>
        <dbReference type="Proteomes" id="UP000198372"/>
    </source>
</evidence>
<dbReference type="STRING" id="269621.A0A238FCZ3"/>
<dbReference type="SUPFAM" id="SSF47027">
    <property type="entry name" value="Acyl-CoA binding protein"/>
    <property type="match status" value="1"/>
</dbReference>
<dbReference type="EMBL" id="FMSP01000004">
    <property type="protein sequence ID" value="SCV69008.1"/>
    <property type="molecule type" value="Genomic_DNA"/>
</dbReference>
<sequence>MKLLLLLGVLISGLQVALALAVEPQIVARVSATANCAGVSTVVCSVPGQPSLDKTYRQFIKVQAIASQLSWPNGLLKPSGGEVLFLYGLQQQGTVGDVDISRPWSIFSTALAKYNAWKEDEGVSCDEARSRYVGMFVKLFERAREQQESLGRGDLAKTLAIFIGKIESV</sequence>
<feature type="signal peptide" evidence="3">
    <location>
        <begin position="1"/>
        <end position="19"/>
    </location>
</feature>
<dbReference type="Proteomes" id="UP000198372">
    <property type="component" value="Unassembled WGS sequence"/>
</dbReference>
<evidence type="ECO:0000256" key="3">
    <source>
        <dbReference type="SAM" id="SignalP"/>
    </source>
</evidence>
<dbReference type="AlphaFoldDB" id="A0A238FCZ3"/>
<evidence type="ECO:0000259" key="4">
    <source>
        <dbReference type="Pfam" id="PF00887"/>
    </source>
</evidence>
<dbReference type="Gene3D" id="1.20.80.10">
    <property type="match status" value="1"/>
</dbReference>
<evidence type="ECO:0000256" key="1">
    <source>
        <dbReference type="ARBA" id="ARBA00005567"/>
    </source>
</evidence>
<evidence type="ECO:0000256" key="2">
    <source>
        <dbReference type="ARBA" id="ARBA00023121"/>
    </source>
</evidence>
<dbReference type="PRINTS" id="PR00689">
    <property type="entry name" value="ACOABINDINGP"/>
</dbReference>
<dbReference type="OrthoDB" id="346910at2759"/>
<reference evidence="6" key="1">
    <citation type="submission" date="2016-09" db="EMBL/GenBank/DDBJ databases">
        <authorList>
            <person name="Jeantristanb JTB J.-T."/>
            <person name="Ricardo R."/>
        </authorList>
    </citation>
    <scope>NUCLEOTIDE SEQUENCE [LARGE SCALE GENOMIC DNA]</scope>
</reference>
<dbReference type="PANTHER" id="PTHR23310:SF62">
    <property type="entry name" value="ACYL-COA BINDING PROTEIN 1, ISOFORM A"/>
    <property type="match status" value="1"/>
</dbReference>
<protein>
    <submittedName>
        <fullName evidence="5">BQ2448_2028 protein</fullName>
    </submittedName>
</protein>
<organism evidence="5 6">
    <name type="scientific">Microbotryum intermedium</name>
    <dbReference type="NCBI Taxonomy" id="269621"/>
    <lineage>
        <taxon>Eukaryota</taxon>
        <taxon>Fungi</taxon>
        <taxon>Dikarya</taxon>
        <taxon>Basidiomycota</taxon>
        <taxon>Pucciniomycotina</taxon>
        <taxon>Microbotryomycetes</taxon>
        <taxon>Microbotryales</taxon>
        <taxon>Microbotryaceae</taxon>
        <taxon>Microbotryum</taxon>
    </lineage>
</organism>
<dbReference type="InterPro" id="IPR014352">
    <property type="entry name" value="FERM/acyl-CoA-bd_prot_sf"/>
</dbReference>
<keyword evidence="3" id="KW-0732">Signal</keyword>
<keyword evidence="6" id="KW-1185">Reference proteome</keyword>
<feature type="domain" description="ACB" evidence="4">
    <location>
        <begin position="75"/>
        <end position="134"/>
    </location>
</feature>
<proteinExistence type="inferred from homology"/>
<dbReference type="GO" id="GO:0006631">
    <property type="term" value="P:fatty acid metabolic process"/>
    <property type="evidence" value="ECO:0007669"/>
    <property type="project" value="TreeGrafter"/>
</dbReference>